<evidence type="ECO:0000313" key="2">
    <source>
        <dbReference type="Proteomes" id="UP000789759"/>
    </source>
</evidence>
<keyword evidence="2" id="KW-1185">Reference proteome</keyword>
<gene>
    <name evidence="1" type="ORF">CPELLU_LOCUS15171</name>
</gene>
<dbReference type="Proteomes" id="UP000789759">
    <property type="component" value="Unassembled WGS sequence"/>
</dbReference>
<dbReference type="AlphaFoldDB" id="A0A9N9NPU2"/>
<sequence length="155" mass="18006">MQSFEKYYNLYLKTNIVLLADIFINYTIMCLKDDSLDSSYYVSVSRLFNNSLYKSSRAELKLITDMDEYLIVKKSICKEITITNINALYSSVMTQYISTKIPNKVNSKKVSNIQNIASNAKIRYILKVDLEALVHLHNYFADYLLVLEKQIVSEN</sequence>
<organism evidence="1 2">
    <name type="scientific">Cetraspora pellucida</name>
    <dbReference type="NCBI Taxonomy" id="1433469"/>
    <lineage>
        <taxon>Eukaryota</taxon>
        <taxon>Fungi</taxon>
        <taxon>Fungi incertae sedis</taxon>
        <taxon>Mucoromycota</taxon>
        <taxon>Glomeromycotina</taxon>
        <taxon>Glomeromycetes</taxon>
        <taxon>Diversisporales</taxon>
        <taxon>Gigasporaceae</taxon>
        <taxon>Cetraspora</taxon>
    </lineage>
</organism>
<comment type="caution">
    <text evidence="1">The sequence shown here is derived from an EMBL/GenBank/DDBJ whole genome shotgun (WGS) entry which is preliminary data.</text>
</comment>
<reference evidence="1" key="1">
    <citation type="submission" date="2021-06" db="EMBL/GenBank/DDBJ databases">
        <authorList>
            <person name="Kallberg Y."/>
            <person name="Tangrot J."/>
            <person name="Rosling A."/>
        </authorList>
    </citation>
    <scope>NUCLEOTIDE SEQUENCE</scope>
    <source>
        <strain evidence="1">FL966</strain>
    </source>
</reference>
<name>A0A9N9NPU2_9GLOM</name>
<accession>A0A9N9NPU2</accession>
<proteinExistence type="predicted"/>
<dbReference type="EMBL" id="CAJVQA010019376">
    <property type="protein sequence ID" value="CAG8758771.1"/>
    <property type="molecule type" value="Genomic_DNA"/>
</dbReference>
<evidence type="ECO:0000313" key="1">
    <source>
        <dbReference type="EMBL" id="CAG8758771.1"/>
    </source>
</evidence>
<protein>
    <submittedName>
        <fullName evidence="1">6020_t:CDS:1</fullName>
    </submittedName>
</protein>
<dbReference type="OrthoDB" id="2384756at2759"/>